<dbReference type="RefSeq" id="WP_213809304.1">
    <property type="nucleotide sequence ID" value="NZ_JAAMFK010000006.1"/>
</dbReference>
<evidence type="ECO:0000313" key="2">
    <source>
        <dbReference type="Proteomes" id="UP001519504"/>
    </source>
</evidence>
<protein>
    <submittedName>
        <fullName evidence="1">Uncharacterized protein</fullName>
    </submittedName>
</protein>
<proteinExistence type="predicted"/>
<name>A0ABS5R0P6_9LACO</name>
<reference evidence="1 2" key="1">
    <citation type="submission" date="2020-02" db="EMBL/GenBank/DDBJ databases">
        <title>Fructobacillus sp. isolated from paper mulberry of Taiwan.</title>
        <authorList>
            <person name="Lin S.-T."/>
        </authorList>
    </citation>
    <scope>NUCLEOTIDE SEQUENCE [LARGE SCALE GENOMIC DNA]</scope>
    <source>
        <strain evidence="1 2">M2-14</strain>
    </source>
</reference>
<gene>
    <name evidence="1" type="ORF">G6R29_05215</name>
</gene>
<dbReference type="PROSITE" id="PS51257">
    <property type="entry name" value="PROKAR_LIPOPROTEIN"/>
    <property type="match status" value="1"/>
</dbReference>
<dbReference type="Proteomes" id="UP001519504">
    <property type="component" value="Unassembled WGS sequence"/>
</dbReference>
<comment type="caution">
    <text evidence="1">The sequence shown here is derived from an EMBL/GenBank/DDBJ whole genome shotgun (WGS) entry which is preliminary data.</text>
</comment>
<keyword evidence="2" id="KW-1185">Reference proteome</keyword>
<evidence type="ECO:0000313" key="1">
    <source>
        <dbReference type="EMBL" id="MBS9339019.1"/>
    </source>
</evidence>
<accession>A0ABS5R0P6</accession>
<organism evidence="1 2">
    <name type="scientific">Fructobacillus broussonetiae</name>
    <dbReference type="NCBI Taxonomy" id="2713173"/>
    <lineage>
        <taxon>Bacteria</taxon>
        <taxon>Bacillati</taxon>
        <taxon>Bacillota</taxon>
        <taxon>Bacilli</taxon>
        <taxon>Lactobacillales</taxon>
        <taxon>Lactobacillaceae</taxon>
        <taxon>Fructobacillus</taxon>
    </lineage>
</organism>
<sequence length="57" mass="6394">MIKITKKEAWVMAIAAITMLVVVITATSCECAHRRTKDCCDMDRSKTMKMDSSSHQS</sequence>
<dbReference type="EMBL" id="JAAMFK010000006">
    <property type="protein sequence ID" value="MBS9339019.1"/>
    <property type="molecule type" value="Genomic_DNA"/>
</dbReference>